<organism evidence="1 2">
    <name type="scientific">Planoprotostelium fungivorum</name>
    <dbReference type="NCBI Taxonomy" id="1890364"/>
    <lineage>
        <taxon>Eukaryota</taxon>
        <taxon>Amoebozoa</taxon>
        <taxon>Evosea</taxon>
        <taxon>Variosea</taxon>
        <taxon>Cavosteliida</taxon>
        <taxon>Cavosteliaceae</taxon>
        <taxon>Planoprotostelium</taxon>
    </lineage>
</organism>
<keyword evidence="2" id="KW-1185">Reference proteome</keyword>
<reference evidence="1 2" key="1">
    <citation type="journal article" date="2018" name="Genome Biol. Evol.">
        <title>Multiple Roots of Fruiting Body Formation in Amoebozoa.</title>
        <authorList>
            <person name="Hillmann F."/>
            <person name="Forbes G."/>
            <person name="Novohradska S."/>
            <person name="Ferling I."/>
            <person name="Riege K."/>
            <person name="Groth M."/>
            <person name="Westermann M."/>
            <person name="Marz M."/>
            <person name="Spaller T."/>
            <person name="Winckler T."/>
            <person name="Schaap P."/>
            <person name="Glockner G."/>
        </authorList>
    </citation>
    <scope>NUCLEOTIDE SEQUENCE [LARGE SCALE GENOMIC DNA]</scope>
    <source>
        <strain evidence="1 2">Jena</strain>
    </source>
</reference>
<evidence type="ECO:0000313" key="2">
    <source>
        <dbReference type="Proteomes" id="UP000241769"/>
    </source>
</evidence>
<evidence type="ECO:0000313" key="1">
    <source>
        <dbReference type="EMBL" id="PRP87543.1"/>
    </source>
</evidence>
<dbReference type="InParanoid" id="A0A2P6NU97"/>
<proteinExistence type="predicted"/>
<accession>A0A2P6NU97</accession>
<gene>
    <name evidence="1" type="ORF">PROFUN_00754</name>
</gene>
<name>A0A2P6NU97_9EUKA</name>
<dbReference type="EMBL" id="MDYQ01000020">
    <property type="protein sequence ID" value="PRP87543.1"/>
    <property type="molecule type" value="Genomic_DNA"/>
</dbReference>
<sequence length="59" mass="6730">MVVLLLEVENSAQSSIEQHYIVGVLKEIDLRYTAGRIRNLWGSFCGPWLRQSGRNIQAL</sequence>
<protein>
    <submittedName>
        <fullName evidence="1">Uncharacterized protein</fullName>
    </submittedName>
</protein>
<dbReference type="Proteomes" id="UP000241769">
    <property type="component" value="Unassembled WGS sequence"/>
</dbReference>
<comment type="caution">
    <text evidence="1">The sequence shown here is derived from an EMBL/GenBank/DDBJ whole genome shotgun (WGS) entry which is preliminary data.</text>
</comment>
<dbReference type="AlphaFoldDB" id="A0A2P6NU97"/>